<evidence type="ECO:0000256" key="5">
    <source>
        <dbReference type="ARBA" id="ARBA00023242"/>
    </source>
</evidence>
<organism evidence="9 10">
    <name type="scientific">Stylosanthes scabra</name>
    <dbReference type="NCBI Taxonomy" id="79078"/>
    <lineage>
        <taxon>Eukaryota</taxon>
        <taxon>Viridiplantae</taxon>
        <taxon>Streptophyta</taxon>
        <taxon>Embryophyta</taxon>
        <taxon>Tracheophyta</taxon>
        <taxon>Spermatophyta</taxon>
        <taxon>Magnoliopsida</taxon>
        <taxon>eudicotyledons</taxon>
        <taxon>Gunneridae</taxon>
        <taxon>Pentapetalae</taxon>
        <taxon>rosids</taxon>
        <taxon>fabids</taxon>
        <taxon>Fabales</taxon>
        <taxon>Fabaceae</taxon>
        <taxon>Papilionoideae</taxon>
        <taxon>50 kb inversion clade</taxon>
        <taxon>dalbergioids sensu lato</taxon>
        <taxon>Dalbergieae</taxon>
        <taxon>Pterocarpus clade</taxon>
        <taxon>Stylosanthes</taxon>
    </lineage>
</organism>
<comment type="similarity">
    <text evidence="6">Belongs to the NFYC/HAP5 subunit family.</text>
</comment>
<proteinExistence type="inferred from homology"/>
<comment type="subcellular location">
    <subcellularLocation>
        <location evidence="1">Nucleus</location>
    </subcellularLocation>
</comment>
<dbReference type="InterPro" id="IPR009072">
    <property type="entry name" value="Histone-fold"/>
</dbReference>
<dbReference type="Proteomes" id="UP001341840">
    <property type="component" value="Unassembled WGS sequence"/>
</dbReference>
<dbReference type="InterPro" id="IPR050568">
    <property type="entry name" value="Transcr_DNA_Rep_Reg"/>
</dbReference>
<evidence type="ECO:0000256" key="4">
    <source>
        <dbReference type="ARBA" id="ARBA00023163"/>
    </source>
</evidence>
<feature type="compositionally biased region" description="Low complexity" evidence="7">
    <location>
        <begin position="1"/>
        <end position="18"/>
    </location>
</feature>
<keyword evidence="4" id="KW-0804">Transcription</keyword>
<evidence type="ECO:0000313" key="10">
    <source>
        <dbReference type="Proteomes" id="UP001341840"/>
    </source>
</evidence>
<keyword evidence="10" id="KW-1185">Reference proteome</keyword>
<keyword evidence="5" id="KW-0539">Nucleus</keyword>
<dbReference type="SUPFAM" id="SSF47113">
    <property type="entry name" value="Histone-fold"/>
    <property type="match status" value="1"/>
</dbReference>
<accession>A0ABU6YFC1</accession>
<evidence type="ECO:0000256" key="1">
    <source>
        <dbReference type="ARBA" id="ARBA00004123"/>
    </source>
</evidence>
<evidence type="ECO:0000256" key="6">
    <source>
        <dbReference type="ARBA" id="ARBA00038129"/>
    </source>
</evidence>
<dbReference type="EMBL" id="JASCZI010241833">
    <property type="protein sequence ID" value="MED6207498.1"/>
    <property type="molecule type" value="Genomic_DNA"/>
</dbReference>
<keyword evidence="3" id="KW-0238">DNA-binding</keyword>
<sequence>MDPMEAGGSSNGSSSGAAVPPPAPHTITKWSTIKKQLHEPPLPVEEQLQVLWEVHKNETKKKKPAIIPLGSVLRQMKADDDVRRVSDEALQVFSQAGEMFAQELALRAWKHAQDDKRLEIMEKDFTAARADSTIYEFLDSVETDLDTDTETETDSSTTDSEYQWC</sequence>
<feature type="compositionally biased region" description="Low complexity" evidence="7">
    <location>
        <begin position="154"/>
        <end position="165"/>
    </location>
</feature>
<protein>
    <recommendedName>
        <fullName evidence="8">Transcription factor CBF/NF-Y/archaeal histone domain-containing protein</fullName>
    </recommendedName>
</protein>
<evidence type="ECO:0000256" key="2">
    <source>
        <dbReference type="ARBA" id="ARBA00023015"/>
    </source>
</evidence>
<gene>
    <name evidence="9" type="ORF">PIB30_036367</name>
</gene>
<evidence type="ECO:0000256" key="7">
    <source>
        <dbReference type="SAM" id="MobiDB-lite"/>
    </source>
</evidence>
<dbReference type="Pfam" id="PF00808">
    <property type="entry name" value="CBFD_NFYB_HMF"/>
    <property type="match status" value="1"/>
</dbReference>
<evidence type="ECO:0000259" key="8">
    <source>
        <dbReference type="Pfam" id="PF00808"/>
    </source>
</evidence>
<dbReference type="InterPro" id="IPR003958">
    <property type="entry name" value="CBFA_NFYB_domain"/>
</dbReference>
<evidence type="ECO:0000256" key="3">
    <source>
        <dbReference type="ARBA" id="ARBA00023125"/>
    </source>
</evidence>
<reference evidence="9 10" key="1">
    <citation type="journal article" date="2023" name="Plants (Basel)">
        <title>Bridging the Gap: Combining Genomics and Transcriptomics Approaches to Understand Stylosanthes scabra, an Orphan Legume from the Brazilian Caatinga.</title>
        <authorList>
            <person name="Ferreira-Neto J.R.C."/>
            <person name="da Silva M.D."/>
            <person name="Binneck E."/>
            <person name="de Melo N.F."/>
            <person name="da Silva R.H."/>
            <person name="de Melo A.L.T.M."/>
            <person name="Pandolfi V."/>
            <person name="Bustamante F.O."/>
            <person name="Brasileiro-Vidal A.C."/>
            <person name="Benko-Iseppon A.M."/>
        </authorList>
    </citation>
    <scope>NUCLEOTIDE SEQUENCE [LARGE SCALE GENOMIC DNA]</scope>
    <source>
        <tissue evidence="9">Leaves</tissue>
    </source>
</reference>
<keyword evidence="2" id="KW-0805">Transcription regulation</keyword>
<name>A0ABU6YFC1_9FABA</name>
<comment type="caution">
    <text evidence="9">The sequence shown here is derived from an EMBL/GenBank/DDBJ whole genome shotgun (WGS) entry which is preliminary data.</text>
</comment>
<dbReference type="Gene3D" id="1.10.20.10">
    <property type="entry name" value="Histone, subunit A"/>
    <property type="match status" value="1"/>
</dbReference>
<feature type="domain" description="Transcription factor CBF/NF-Y/archaeal histone" evidence="8">
    <location>
        <begin position="67"/>
        <end position="126"/>
    </location>
</feature>
<feature type="region of interest" description="Disordered" evidence="7">
    <location>
        <begin position="1"/>
        <end position="26"/>
    </location>
</feature>
<dbReference type="PANTHER" id="PTHR10252">
    <property type="entry name" value="HISTONE-LIKE TRANSCRIPTION FACTOR CCAAT-RELATED"/>
    <property type="match status" value="1"/>
</dbReference>
<dbReference type="PANTHER" id="PTHR10252:SF8">
    <property type="entry name" value="NUCLEAR TRANSCRIPTION FACTOR Y SUBUNIT GAMMA"/>
    <property type="match status" value="1"/>
</dbReference>
<feature type="region of interest" description="Disordered" evidence="7">
    <location>
        <begin position="145"/>
        <end position="165"/>
    </location>
</feature>
<evidence type="ECO:0000313" key="9">
    <source>
        <dbReference type="EMBL" id="MED6207498.1"/>
    </source>
</evidence>